<dbReference type="PROSITE" id="PS00895">
    <property type="entry name" value="3_HYDROXYISOBUT_DH"/>
    <property type="match status" value="1"/>
</dbReference>
<dbReference type="PIRSF" id="PIRSF000103">
    <property type="entry name" value="HIBADH"/>
    <property type="match status" value="1"/>
</dbReference>
<dbReference type="InterPro" id="IPR008927">
    <property type="entry name" value="6-PGluconate_DH-like_C_sf"/>
</dbReference>
<evidence type="ECO:0000256" key="3">
    <source>
        <dbReference type="ARBA" id="ARBA00023027"/>
    </source>
</evidence>
<evidence type="ECO:0000256" key="1">
    <source>
        <dbReference type="ARBA" id="ARBA00009080"/>
    </source>
</evidence>
<dbReference type="InterPro" id="IPR013328">
    <property type="entry name" value="6PGD_dom2"/>
</dbReference>
<evidence type="ECO:0008006" key="7">
    <source>
        <dbReference type="Google" id="ProtNLM"/>
    </source>
</evidence>
<comment type="similarity">
    <text evidence="1">Belongs to the HIBADH-related family.</text>
</comment>
<name>A0A381WN52_9ZZZZ</name>
<dbReference type="PANTHER" id="PTHR43060">
    <property type="entry name" value="3-HYDROXYISOBUTYRATE DEHYDROGENASE-LIKE 1, MITOCHONDRIAL-RELATED"/>
    <property type="match status" value="1"/>
</dbReference>
<keyword evidence="2" id="KW-0560">Oxidoreductase</keyword>
<gene>
    <name evidence="6" type="ORF">METZ01_LOCUS106810</name>
</gene>
<evidence type="ECO:0000259" key="4">
    <source>
        <dbReference type="Pfam" id="PF03446"/>
    </source>
</evidence>
<dbReference type="InterPro" id="IPR015815">
    <property type="entry name" value="HIBADH-related"/>
</dbReference>
<evidence type="ECO:0000259" key="5">
    <source>
        <dbReference type="Pfam" id="PF14833"/>
    </source>
</evidence>
<dbReference type="EMBL" id="UINC01012343">
    <property type="protein sequence ID" value="SVA53956.1"/>
    <property type="molecule type" value="Genomic_DNA"/>
</dbReference>
<dbReference type="Pfam" id="PF03446">
    <property type="entry name" value="NAD_binding_2"/>
    <property type="match status" value="1"/>
</dbReference>
<evidence type="ECO:0000256" key="2">
    <source>
        <dbReference type="ARBA" id="ARBA00023002"/>
    </source>
</evidence>
<dbReference type="InterPro" id="IPR006115">
    <property type="entry name" value="6PGDH_NADP-bd"/>
</dbReference>
<dbReference type="PANTHER" id="PTHR43060:SF15">
    <property type="entry name" value="3-HYDROXYISOBUTYRATE DEHYDROGENASE-LIKE 1, MITOCHONDRIAL-RELATED"/>
    <property type="match status" value="1"/>
</dbReference>
<dbReference type="GO" id="GO:0016491">
    <property type="term" value="F:oxidoreductase activity"/>
    <property type="evidence" value="ECO:0007669"/>
    <property type="project" value="UniProtKB-KW"/>
</dbReference>
<dbReference type="GO" id="GO:0051287">
    <property type="term" value="F:NAD binding"/>
    <property type="evidence" value="ECO:0007669"/>
    <property type="project" value="InterPro"/>
</dbReference>
<organism evidence="6">
    <name type="scientific">marine metagenome</name>
    <dbReference type="NCBI Taxonomy" id="408172"/>
    <lineage>
        <taxon>unclassified sequences</taxon>
        <taxon>metagenomes</taxon>
        <taxon>ecological metagenomes</taxon>
    </lineage>
</organism>
<accession>A0A381WN52</accession>
<feature type="domain" description="3-hydroxyisobutyrate dehydrogenase-like NAD-binding" evidence="5">
    <location>
        <begin position="168"/>
        <end position="288"/>
    </location>
</feature>
<evidence type="ECO:0000313" key="6">
    <source>
        <dbReference type="EMBL" id="SVA53956.1"/>
    </source>
</evidence>
<dbReference type="InterPro" id="IPR002204">
    <property type="entry name" value="3-OH-isobutyrate_DH-rel_CS"/>
</dbReference>
<dbReference type="InterPro" id="IPR029154">
    <property type="entry name" value="HIBADH-like_NADP-bd"/>
</dbReference>
<dbReference type="Pfam" id="PF14833">
    <property type="entry name" value="NAD_binding_11"/>
    <property type="match status" value="1"/>
</dbReference>
<proteinExistence type="inferred from homology"/>
<dbReference type="InterPro" id="IPR036291">
    <property type="entry name" value="NAD(P)-bd_dom_sf"/>
</dbReference>
<feature type="domain" description="6-phosphogluconate dehydrogenase NADP-binding" evidence="4">
    <location>
        <begin position="5"/>
        <end position="165"/>
    </location>
</feature>
<dbReference type="SUPFAM" id="SSF51735">
    <property type="entry name" value="NAD(P)-binding Rossmann-fold domains"/>
    <property type="match status" value="1"/>
</dbReference>
<keyword evidence="3" id="KW-0520">NAD</keyword>
<reference evidence="6" key="1">
    <citation type="submission" date="2018-05" db="EMBL/GenBank/DDBJ databases">
        <authorList>
            <person name="Lanie J.A."/>
            <person name="Ng W.-L."/>
            <person name="Kazmierczak K.M."/>
            <person name="Andrzejewski T.M."/>
            <person name="Davidsen T.M."/>
            <person name="Wayne K.J."/>
            <person name="Tettelin H."/>
            <person name="Glass J.I."/>
            <person name="Rusch D."/>
            <person name="Podicherti R."/>
            <person name="Tsui H.-C.T."/>
            <person name="Winkler M.E."/>
        </authorList>
    </citation>
    <scope>NUCLEOTIDE SEQUENCE</scope>
</reference>
<dbReference type="SUPFAM" id="SSF48179">
    <property type="entry name" value="6-phosphogluconate dehydrogenase C-terminal domain-like"/>
    <property type="match status" value="1"/>
</dbReference>
<dbReference type="AlphaFoldDB" id="A0A381WN52"/>
<dbReference type="Gene3D" id="1.10.1040.10">
    <property type="entry name" value="N-(1-d-carboxylethyl)-l-norvaline Dehydrogenase, domain 2"/>
    <property type="match status" value="1"/>
</dbReference>
<protein>
    <recommendedName>
        <fullName evidence="7">6-phosphogluconate dehydrogenase NADP-binding domain-containing protein</fullName>
    </recommendedName>
</protein>
<dbReference type="GO" id="GO:0050661">
    <property type="term" value="F:NADP binding"/>
    <property type="evidence" value="ECO:0007669"/>
    <property type="project" value="InterPro"/>
</dbReference>
<dbReference type="Gene3D" id="3.40.50.720">
    <property type="entry name" value="NAD(P)-binding Rossmann-like Domain"/>
    <property type="match status" value="1"/>
</dbReference>
<sequence>MIRKKVTFIGLGVMGYPMAGHLKKNNIEVTVYNRTSSKSDKWVSEYGGYSESTPGKASQNSEIIFICVGKDSDLREVMEGEEGILKNVRENTIIVDHTTASANIAREYFEICKNHNLHFLDAPVSGGQAGAENGKLSIMVGGEKEPFAIVEPVLLAYGKAVELIGKSGSGQLTKMINQICIAGLVQGLSEAMSFGAKSNLDMEKVLKVISKGAAQSWQMENRYRTMLDGKFDFGFAVDWMRKDLSICFEEAKKNNAKLPITEIVDQYYSEVQKIGGKRWDTSSLISLLK</sequence>